<reference evidence="4" key="3">
    <citation type="submission" date="2025-09" db="UniProtKB">
        <authorList>
            <consortium name="Ensembl"/>
        </authorList>
    </citation>
    <scope>IDENTIFICATION</scope>
</reference>
<protein>
    <submittedName>
        <fullName evidence="4">NF-kappa-B inhibitor zeta-like</fullName>
    </submittedName>
</protein>
<accession>A0A8C5EFG0</accession>
<dbReference type="FunFam" id="1.25.40.20:FF:000097">
    <property type="entry name" value="NF-kappa-B inhibitor zeta isoform X1"/>
    <property type="match status" value="1"/>
</dbReference>
<name>A0A8C5EFG0_GOUWI</name>
<dbReference type="GO" id="GO:0005634">
    <property type="term" value="C:nucleus"/>
    <property type="evidence" value="ECO:0007669"/>
    <property type="project" value="TreeGrafter"/>
</dbReference>
<dbReference type="PROSITE" id="PS50088">
    <property type="entry name" value="ANK_REPEAT"/>
    <property type="match status" value="3"/>
</dbReference>
<feature type="repeat" description="ANK" evidence="3">
    <location>
        <begin position="104"/>
        <end position="136"/>
    </location>
</feature>
<dbReference type="Proteomes" id="UP000694680">
    <property type="component" value="Chromosome 2"/>
</dbReference>
<evidence type="ECO:0000313" key="4">
    <source>
        <dbReference type="Ensembl" id="ENSGWIP00000020488.1"/>
    </source>
</evidence>
<dbReference type="InterPro" id="IPR036770">
    <property type="entry name" value="Ankyrin_rpt-contain_sf"/>
</dbReference>
<sequence length="327" mass="36085">MCMNNTAEELFVMKQHPDFQPECPSAALQEQNIPASSINTTLFHWQLQREWCKVEHLSPEVLCMQDADGDTFLHIVVAQGKRALAYVLAAKMAVLGFLDIKEFNNQTALHLAAASDQHLIVYDLLTLGSLMNVYDVWGRTPLHVCAEKGHLPSLQSIHQFLTESGQPVDVEIFSYDGRTALQAATISHNAVVKELRTSCRNKCIELEQKKQVYTQCIQTLLIMGASCGTKDQKSGRTCVHIAAEEANLELLNIFLQQSMSLSFVNSLAHDGNTALHIVCALQKPKGQVAAVKLLIKRGADPGIRNLDKELPVQLVSADSVGDKVSKQ</sequence>
<dbReference type="PANTHER" id="PTHR24124:SF5">
    <property type="entry name" value="NF-KAPPA-B INHIBITOR ZETA"/>
    <property type="match status" value="1"/>
</dbReference>
<evidence type="ECO:0000256" key="2">
    <source>
        <dbReference type="ARBA" id="ARBA00023043"/>
    </source>
</evidence>
<feature type="repeat" description="ANK" evidence="3">
    <location>
        <begin position="234"/>
        <end position="266"/>
    </location>
</feature>
<dbReference type="PANTHER" id="PTHR24124">
    <property type="entry name" value="ANKYRIN REPEAT FAMILY A"/>
    <property type="match status" value="1"/>
</dbReference>
<dbReference type="Ensembl" id="ENSGWIT00000022509.1">
    <property type="protein sequence ID" value="ENSGWIP00000020488.1"/>
    <property type="gene ID" value="ENSGWIG00000011092.1"/>
</dbReference>
<organism evidence="4 5">
    <name type="scientific">Gouania willdenowi</name>
    <name type="common">Blunt-snouted clingfish</name>
    <name type="synonym">Lepadogaster willdenowi</name>
    <dbReference type="NCBI Taxonomy" id="441366"/>
    <lineage>
        <taxon>Eukaryota</taxon>
        <taxon>Metazoa</taxon>
        <taxon>Chordata</taxon>
        <taxon>Craniata</taxon>
        <taxon>Vertebrata</taxon>
        <taxon>Euteleostomi</taxon>
        <taxon>Actinopterygii</taxon>
        <taxon>Neopterygii</taxon>
        <taxon>Teleostei</taxon>
        <taxon>Neoteleostei</taxon>
        <taxon>Acanthomorphata</taxon>
        <taxon>Ovalentaria</taxon>
        <taxon>Blenniimorphae</taxon>
        <taxon>Blenniiformes</taxon>
        <taxon>Gobiesocoidei</taxon>
        <taxon>Gobiesocidae</taxon>
        <taxon>Gobiesocinae</taxon>
        <taxon>Gouania</taxon>
    </lineage>
</organism>
<reference evidence="4" key="1">
    <citation type="submission" date="2020-06" db="EMBL/GenBank/DDBJ databases">
        <authorList>
            <consortium name="Wellcome Sanger Institute Data Sharing"/>
        </authorList>
    </citation>
    <scope>NUCLEOTIDE SEQUENCE [LARGE SCALE GENOMIC DNA]</scope>
</reference>
<feature type="repeat" description="ANK" evidence="3">
    <location>
        <begin position="270"/>
        <end position="306"/>
    </location>
</feature>
<evidence type="ECO:0000256" key="1">
    <source>
        <dbReference type="ARBA" id="ARBA00022737"/>
    </source>
</evidence>
<keyword evidence="5" id="KW-1185">Reference proteome</keyword>
<dbReference type="AlphaFoldDB" id="A0A8C5EFG0"/>
<evidence type="ECO:0000313" key="5">
    <source>
        <dbReference type="Proteomes" id="UP000694680"/>
    </source>
</evidence>
<proteinExistence type="predicted"/>
<reference evidence="4" key="2">
    <citation type="submission" date="2025-08" db="UniProtKB">
        <authorList>
            <consortium name="Ensembl"/>
        </authorList>
    </citation>
    <scope>IDENTIFICATION</scope>
</reference>
<dbReference type="PRINTS" id="PR01415">
    <property type="entry name" value="ANKYRIN"/>
</dbReference>
<dbReference type="InterPro" id="IPR002110">
    <property type="entry name" value="Ankyrin_rpt"/>
</dbReference>
<dbReference type="SUPFAM" id="SSF48403">
    <property type="entry name" value="Ankyrin repeat"/>
    <property type="match status" value="1"/>
</dbReference>
<keyword evidence="1" id="KW-0677">Repeat</keyword>
<dbReference type="Pfam" id="PF12796">
    <property type="entry name" value="Ank_2"/>
    <property type="match status" value="2"/>
</dbReference>
<dbReference type="GO" id="GO:0010468">
    <property type="term" value="P:regulation of gene expression"/>
    <property type="evidence" value="ECO:0007669"/>
    <property type="project" value="TreeGrafter"/>
</dbReference>
<keyword evidence="2 3" id="KW-0040">ANK repeat</keyword>
<dbReference type="PROSITE" id="PS50297">
    <property type="entry name" value="ANK_REP_REGION"/>
    <property type="match status" value="1"/>
</dbReference>
<dbReference type="SMART" id="SM00248">
    <property type="entry name" value="ANK"/>
    <property type="match status" value="6"/>
</dbReference>
<evidence type="ECO:0000256" key="3">
    <source>
        <dbReference type="PROSITE-ProRule" id="PRU00023"/>
    </source>
</evidence>
<gene>
    <name evidence="4" type="primary">nfkbiz</name>
</gene>
<dbReference type="Gene3D" id="1.25.40.20">
    <property type="entry name" value="Ankyrin repeat-containing domain"/>
    <property type="match status" value="1"/>
</dbReference>